<proteinExistence type="predicted"/>
<accession>A0ABX7H3J9</accession>
<reference evidence="2 3" key="1">
    <citation type="submission" date="2021-02" db="EMBL/GenBank/DDBJ databases">
        <title>FDA dAtabase for Regulatory Grade micrObial Sequences (FDA-ARGOS): Supporting development and validation of Infectious Disease Dx tests.</title>
        <authorList>
            <person name="Carlson P."/>
            <person name="Fischbach M."/>
            <person name="Hastie J."/>
            <person name="Bilen M."/>
            <person name="Cheng A."/>
            <person name="Tallon L."/>
            <person name="Sadzewicz L."/>
            <person name="Zhao X."/>
            <person name="Boylan J."/>
            <person name="Ott S."/>
            <person name="Bowen H."/>
            <person name="Vavikolanu K."/>
            <person name="Mehta A."/>
            <person name="Aluvathingal J."/>
            <person name="Nadendla S."/>
            <person name="Yan Y."/>
            <person name="Sichtig H."/>
        </authorList>
    </citation>
    <scope>NUCLEOTIDE SEQUENCE [LARGE SCALE GENOMIC DNA]</scope>
    <source>
        <strain evidence="2 3">FDAARGOS_1229</strain>
    </source>
</reference>
<gene>
    <name evidence="2" type="ORF">I6J59_16050</name>
</gene>
<dbReference type="EMBL" id="CP069450">
    <property type="protein sequence ID" value="QRO49404.1"/>
    <property type="molecule type" value="Genomic_DNA"/>
</dbReference>
<feature type="region of interest" description="Disordered" evidence="1">
    <location>
        <begin position="1"/>
        <end position="20"/>
    </location>
</feature>
<dbReference type="RefSeq" id="WP_027200041.1">
    <property type="nucleotide sequence ID" value="NZ_CAJKXH010000008.1"/>
</dbReference>
<sequence length="235" mass="25919">MSKEVEPGATGRSGKRGNEVFWTHPTKPGIIIARAISAKIAKLDEARKPHAVAFGSICHLSQRMVKAIRLGFPKNAVGQKGANLFTKINMKNAVAEGIQTDPNTPVSMNKKAPEEFHARIHYDRLLVAQGSLEEPEVTLTIDKETRIATFTQESKIIEGAINEKNDRVYAVIYDTVAESCIIRELRQRGENGVTTILLPERYAPDNLAIYSFATTYRGDVASNSHCLASPTENEE</sequence>
<organism evidence="2 3">
    <name type="scientific">Butyricimonas virosa</name>
    <dbReference type="NCBI Taxonomy" id="544645"/>
    <lineage>
        <taxon>Bacteria</taxon>
        <taxon>Pseudomonadati</taxon>
        <taxon>Bacteroidota</taxon>
        <taxon>Bacteroidia</taxon>
        <taxon>Bacteroidales</taxon>
        <taxon>Odoribacteraceae</taxon>
        <taxon>Butyricimonas</taxon>
    </lineage>
</organism>
<keyword evidence="3" id="KW-1185">Reference proteome</keyword>
<evidence type="ECO:0008006" key="4">
    <source>
        <dbReference type="Google" id="ProtNLM"/>
    </source>
</evidence>
<protein>
    <recommendedName>
        <fullName evidence="4">DUF4469 domain-containing protein</fullName>
    </recommendedName>
</protein>
<evidence type="ECO:0000313" key="3">
    <source>
        <dbReference type="Proteomes" id="UP000654720"/>
    </source>
</evidence>
<dbReference type="Proteomes" id="UP000654720">
    <property type="component" value="Chromosome"/>
</dbReference>
<dbReference type="GeneID" id="93097911"/>
<name>A0ABX7H3J9_9BACT</name>
<evidence type="ECO:0000256" key="1">
    <source>
        <dbReference type="SAM" id="MobiDB-lite"/>
    </source>
</evidence>
<evidence type="ECO:0000313" key="2">
    <source>
        <dbReference type="EMBL" id="QRO49404.1"/>
    </source>
</evidence>